<dbReference type="AlphaFoldDB" id="B7KGL2"/>
<reference evidence="2" key="1">
    <citation type="journal article" date="2011" name="MBio">
        <title>Novel metabolic attributes of the genus Cyanothece, comprising a group of unicellular nitrogen-fixing Cyanobacteria.</title>
        <authorList>
            <person name="Bandyopadhyay A."/>
            <person name="Elvitigala T."/>
            <person name="Welsh E."/>
            <person name="Stockel J."/>
            <person name="Liberton M."/>
            <person name="Min H."/>
            <person name="Sherman L.A."/>
            <person name="Pakrasi H.B."/>
        </authorList>
    </citation>
    <scope>NUCLEOTIDE SEQUENCE [LARGE SCALE GENOMIC DNA]</scope>
    <source>
        <strain evidence="2">PCC 7424</strain>
    </source>
</reference>
<protein>
    <submittedName>
        <fullName evidence="1">Uncharacterized protein</fullName>
    </submittedName>
</protein>
<proteinExistence type="predicted"/>
<dbReference type="OrthoDB" id="515414at2"/>
<dbReference type="Proteomes" id="UP000002384">
    <property type="component" value="Chromosome"/>
</dbReference>
<evidence type="ECO:0000313" key="1">
    <source>
        <dbReference type="EMBL" id="ACK71939.1"/>
    </source>
</evidence>
<dbReference type="KEGG" id="cyc:PCC7424_3549"/>
<dbReference type="STRING" id="65393.PCC7424_3549"/>
<dbReference type="EMBL" id="CP001291">
    <property type="protein sequence ID" value="ACK71939.1"/>
    <property type="molecule type" value="Genomic_DNA"/>
</dbReference>
<dbReference type="HOGENOM" id="CLU_174577_0_0_3"/>
<sequence length="77" mass="8757">MHYSIPKSPEEIIAFRNQPVDEEMIVAAIAGLIKITRSQGRSLEELTAEVLAEDPLLDQVQRRWLSQIVTQAWESLP</sequence>
<keyword evidence="2" id="KW-1185">Reference proteome</keyword>
<gene>
    <name evidence="1" type="ordered locus">PCC7424_3549</name>
</gene>
<organism evidence="1 2">
    <name type="scientific">Gloeothece citriformis (strain PCC 7424)</name>
    <name type="common">Cyanothece sp. (strain PCC 7424)</name>
    <dbReference type="NCBI Taxonomy" id="65393"/>
    <lineage>
        <taxon>Bacteria</taxon>
        <taxon>Bacillati</taxon>
        <taxon>Cyanobacteriota</taxon>
        <taxon>Cyanophyceae</taxon>
        <taxon>Oscillatoriophycideae</taxon>
        <taxon>Chroococcales</taxon>
        <taxon>Aphanothecaceae</taxon>
        <taxon>Gloeothece</taxon>
        <taxon>Gloeothece citriformis</taxon>
    </lineage>
</organism>
<name>B7KGL2_GLOC7</name>
<evidence type="ECO:0000313" key="2">
    <source>
        <dbReference type="Proteomes" id="UP000002384"/>
    </source>
</evidence>
<dbReference type="RefSeq" id="WP_015955532.1">
    <property type="nucleotide sequence ID" value="NC_011729.1"/>
</dbReference>
<accession>B7KGL2</accession>
<dbReference type="eggNOG" id="ENOG5032ZRQ">
    <property type="taxonomic scope" value="Bacteria"/>
</dbReference>